<proteinExistence type="predicted"/>
<protein>
    <submittedName>
        <fullName evidence="1">Cysteine-rich receptor-like kinase</fullName>
    </submittedName>
</protein>
<dbReference type="Proteomes" id="UP001164539">
    <property type="component" value="Chromosome 13"/>
</dbReference>
<evidence type="ECO:0000313" key="1">
    <source>
        <dbReference type="EMBL" id="KAJ4703223.1"/>
    </source>
</evidence>
<evidence type="ECO:0000313" key="2">
    <source>
        <dbReference type="Proteomes" id="UP001164539"/>
    </source>
</evidence>
<reference evidence="1 2" key="1">
    <citation type="journal article" date="2023" name="Science">
        <title>Complex scaffold remodeling in plant triterpene biosynthesis.</title>
        <authorList>
            <person name="De La Pena R."/>
            <person name="Hodgson H."/>
            <person name="Liu J.C."/>
            <person name="Stephenson M.J."/>
            <person name="Martin A.C."/>
            <person name="Owen C."/>
            <person name="Harkess A."/>
            <person name="Leebens-Mack J."/>
            <person name="Jimenez L.E."/>
            <person name="Osbourn A."/>
            <person name="Sattely E.S."/>
        </authorList>
    </citation>
    <scope>NUCLEOTIDE SEQUENCE [LARGE SCALE GENOMIC DNA]</scope>
    <source>
        <strain evidence="2">cv. JPN11</strain>
        <tissue evidence="1">Leaf</tissue>
    </source>
</reference>
<comment type="caution">
    <text evidence="1">The sequence shown here is derived from an EMBL/GenBank/DDBJ whole genome shotgun (WGS) entry which is preliminary data.</text>
</comment>
<keyword evidence="2" id="KW-1185">Reference proteome</keyword>
<sequence>MLTAVPPASRTICLLLLLSIVSRVRSQTVLADENMALACGSNNTASNSYISNLSLLYNKTLYNEAGKSLYYNATEGGFPDTVYGLYLCKFNISFKSCQKCIVSAVNTVMQKCAGTKEALIWYQECLVRFSDNSLAIMDTSAYLCMRIAWRLVRDNVTKILAQSFNDISAMQNLGSRNYATKDTNISGLNTLNSYVQCIPVLSKEDCRDCLNKAIDKVSECFDLQGLGYGRIIFPSCYIGYELYPISSGKKRKKSVWIAIGTTVSAVTAVALFGSLLWRRRRRYATNEENKSISQEVQLLHVGEGGIGNDYSYDIFRGGKQVGSQEFPLFPLDLTLVATKHFSDENKLGEGGFGPVYKGLLPDGKAIAVKRLSRTSGQGLQEFKNEITLIAKLQHKNLVRLLGCCLEGNELLLIYEYMPNKSLDFLLFDSMRSVQLDWKRRMSIINGIARGLLYLHEDSRLKIIHRDLKASNVLLDGAMNPKISDFGMARIFGGNQSEANTNRVVGTYGYMAPEYAMEGLFSVKSDVFSFGVLLLEIISGRKNSGFYHSEEGQSLLTYTWKLWCEGHAQELMDAVLKQSCVSDELLKCIHIGLLCVQEDPADRPNMSSVVVMLASGNLSLPKPTQPAFSVGRVVVRSDQSLSDTKHHSVNQVTLSNVSPR</sequence>
<name>A0ACC1WY16_MELAZ</name>
<accession>A0ACC1WY16</accession>
<dbReference type="EMBL" id="CM051406">
    <property type="protein sequence ID" value="KAJ4703223.1"/>
    <property type="molecule type" value="Genomic_DNA"/>
</dbReference>
<gene>
    <name evidence="1" type="ORF">OWV82_023153</name>
</gene>
<organism evidence="1 2">
    <name type="scientific">Melia azedarach</name>
    <name type="common">Chinaberry tree</name>
    <dbReference type="NCBI Taxonomy" id="155640"/>
    <lineage>
        <taxon>Eukaryota</taxon>
        <taxon>Viridiplantae</taxon>
        <taxon>Streptophyta</taxon>
        <taxon>Embryophyta</taxon>
        <taxon>Tracheophyta</taxon>
        <taxon>Spermatophyta</taxon>
        <taxon>Magnoliopsida</taxon>
        <taxon>eudicotyledons</taxon>
        <taxon>Gunneridae</taxon>
        <taxon>Pentapetalae</taxon>
        <taxon>rosids</taxon>
        <taxon>malvids</taxon>
        <taxon>Sapindales</taxon>
        <taxon>Meliaceae</taxon>
        <taxon>Melia</taxon>
    </lineage>
</organism>